<protein>
    <recommendedName>
        <fullName evidence="3">Large ribosomal RNA subunit accumulation protein YceD</fullName>
    </recommendedName>
    <alternativeName>
        <fullName evidence="5">23S rRNA accumulation protein YceD</fullName>
    </alternativeName>
</protein>
<name>A0A411WVS6_9BURK</name>
<dbReference type="InterPro" id="IPR003772">
    <property type="entry name" value="YceD"/>
</dbReference>
<accession>A0A411WVS6</accession>
<dbReference type="GO" id="GO:0005829">
    <property type="term" value="C:cytosol"/>
    <property type="evidence" value="ECO:0007669"/>
    <property type="project" value="TreeGrafter"/>
</dbReference>
<evidence type="ECO:0000256" key="5">
    <source>
        <dbReference type="ARBA" id="ARBA00031841"/>
    </source>
</evidence>
<evidence type="ECO:0000256" key="3">
    <source>
        <dbReference type="ARBA" id="ARBA00015716"/>
    </source>
</evidence>
<reference evidence="6" key="1">
    <citation type="journal article" date="2014" name="Int. J. Syst. Evol. Microbiol.">
        <title>Complete genome sequence of Corynebacterium casei LMG S-19264T (=DSM 44701T), isolated from a smear-ripened cheese.</title>
        <authorList>
            <consortium name="US DOE Joint Genome Institute (JGI-PGF)"/>
            <person name="Walter F."/>
            <person name="Albersmeier A."/>
            <person name="Kalinowski J."/>
            <person name="Ruckert C."/>
        </authorList>
    </citation>
    <scope>NUCLEOTIDE SEQUENCE</scope>
    <source>
        <strain evidence="6">KCTC 12343</strain>
    </source>
</reference>
<comment type="similarity">
    <text evidence="2">Belongs to the DUF177 domain family.</text>
</comment>
<reference evidence="7 8" key="2">
    <citation type="submission" date="2019-02" db="EMBL/GenBank/DDBJ databases">
        <title>Draft Genome Sequences of Six Type Strains of the Genus Massilia.</title>
        <authorList>
            <person name="Miess H."/>
            <person name="Frediansyhah A."/>
            <person name="Gross H."/>
        </authorList>
    </citation>
    <scope>NUCLEOTIDE SEQUENCE [LARGE SCALE GENOMIC DNA]</scope>
    <source>
        <strain evidence="7 8">DSM 17472</strain>
    </source>
</reference>
<comment type="function">
    <text evidence="1">Plays a role in synthesis, processing and/or stability of 23S rRNA.</text>
</comment>
<reference evidence="6" key="3">
    <citation type="submission" date="2022-12" db="EMBL/GenBank/DDBJ databases">
        <authorList>
            <person name="Sun Q."/>
            <person name="Kim S."/>
        </authorList>
    </citation>
    <scope>NUCLEOTIDE SEQUENCE</scope>
    <source>
        <strain evidence="6">KCTC 12343</strain>
    </source>
</reference>
<keyword evidence="8" id="KW-1185">Reference proteome</keyword>
<keyword evidence="4" id="KW-0690">Ribosome biogenesis</keyword>
<proteinExistence type="inferred from homology"/>
<evidence type="ECO:0000313" key="8">
    <source>
        <dbReference type="Proteomes" id="UP000292307"/>
    </source>
</evidence>
<evidence type="ECO:0000256" key="4">
    <source>
        <dbReference type="ARBA" id="ARBA00022517"/>
    </source>
</evidence>
<evidence type="ECO:0000313" key="6">
    <source>
        <dbReference type="EMBL" id="GGY31033.1"/>
    </source>
</evidence>
<dbReference type="EMBL" id="CP036401">
    <property type="protein sequence ID" value="QBI00739.1"/>
    <property type="molecule type" value="Genomic_DNA"/>
</dbReference>
<dbReference type="Pfam" id="PF02620">
    <property type="entry name" value="YceD"/>
    <property type="match status" value="1"/>
</dbReference>
<dbReference type="Proteomes" id="UP000292307">
    <property type="component" value="Chromosome"/>
</dbReference>
<evidence type="ECO:0000256" key="2">
    <source>
        <dbReference type="ARBA" id="ARBA00010740"/>
    </source>
</evidence>
<gene>
    <name evidence="7" type="ORF">EYF70_07645</name>
    <name evidence="6" type="ORF">GCM10007387_11180</name>
</gene>
<dbReference type="RefSeq" id="WP_131144870.1">
    <property type="nucleotide sequence ID" value="NZ_BMWV01000002.1"/>
</dbReference>
<dbReference type="Proteomes" id="UP000628442">
    <property type="component" value="Unassembled WGS sequence"/>
</dbReference>
<dbReference type="OrthoDB" id="5297600at2"/>
<organism evidence="6 9">
    <name type="scientific">Pseudoduganella albidiflava</name>
    <dbReference type="NCBI Taxonomy" id="321983"/>
    <lineage>
        <taxon>Bacteria</taxon>
        <taxon>Pseudomonadati</taxon>
        <taxon>Pseudomonadota</taxon>
        <taxon>Betaproteobacteria</taxon>
        <taxon>Burkholderiales</taxon>
        <taxon>Oxalobacteraceae</taxon>
        <taxon>Telluria group</taxon>
        <taxon>Pseudoduganella</taxon>
    </lineage>
</organism>
<dbReference type="InterPro" id="IPR039255">
    <property type="entry name" value="YceD_bac"/>
</dbReference>
<sequence>MTTQLIDAFEFCRTGASREGVTPVAAMERLVRDCASTDGEIAWRAEGGTSRQGFPQMHLAVSGTVQLACQRCLAPFAYEIDSSTVLMLGEDDAKADEIEEVVDDETIDVIVGTRSMNLMDLIEDEALLALPQAPKHDVCPDTALLDSVRSEKKSPFDALKALKK</sequence>
<dbReference type="PANTHER" id="PTHR38099">
    <property type="entry name" value="LARGE RIBOSOMAL RNA SUBUNIT ACCUMULATION PROTEIN YCED"/>
    <property type="match status" value="1"/>
</dbReference>
<dbReference type="PANTHER" id="PTHR38099:SF1">
    <property type="entry name" value="LARGE RIBOSOMAL RNA SUBUNIT ACCUMULATION PROTEIN YCED"/>
    <property type="match status" value="1"/>
</dbReference>
<evidence type="ECO:0000313" key="9">
    <source>
        <dbReference type="Proteomes" id="UP000628442"/>
    </source>
</evidence>
<dbReference type="EMBL" id="BMWV01000002">
    <property type="protein sequence ID" value="GGY31033.1"/>
    <property type="molecule type" value="Genomic_DNA"/>
</dbReference>
<evidence type="ECO:0000313" key="7">
    <source>
        <dbReference type="EMBL" id="QBI00739.1"/>
    </source>
</evidence>
<evidence type="ECO:0000256" key="1">
    <source>
        <dbReference type="ARBA" id="ARBA00002868"/>
    </source>
</evidence>
<dbReference type="AlphaFoldDB" id="A0A411WVS6"/>
<dbReference type="GO" id="GO:0042254">
    <property type="term" value="P:ribosome biogenesis"/>
    <property type="evidence" value="ECO:0007669"/>
    <property type="project" value="UniProtKB-KW"/>
</dbReference>